<dbReference type="InterPro" id="IPR038508">
    <property type="entry name" value="ArfGAP_dom_sf"/>
</dbReference>
<feature type="region of interest" description="Disordered" evidence="6">
    <location>
        <begin position="247"/>
        <end position="291"/>
    </location>
</feature>
<feature type="region of interest" description="Disordered" evidence="6">
    <location>
        <begin position="166"/>
        <end position="211"/>
    </location>
</feature>
<dbReference type="Proteomes" id="UP001141327">
    <property type="component" value="Unassembled WGS sequence"/>
</dbReference>
<keyword evidence="9" id="KW-1185">Reference proteome</keyword>
<feature type="region of interest" description="Disordered" evidence="6">
    <location>
        <begin position="397"/>
        <end position="435"/>
    </location>
</feature>
<comment type="caution">
    <text evidence="8">The sequence shown here is derived from an EMBL/GenBank/DDBJ whole genome shotgun (WGS) entry which is preliminary data.</text>
</comment>
<dbReference type="PANTHER" id="PTHR45686:SF4">
    <property type="entry name" value="ADP-RIBOSYLATION FACTOR GTPASE ACTIVATING PROTEIN 3, ISOFORM H"/>
    <property type="match status" value="1"/>
</dbReference>
<evidence type="ECO:0000313" key="9">
    <source>
        <dbReference type="Proteomes" id="UP001141327"/>
    </source>
</evidence>
<name>A0ABQ8U608_9EUKA</name>
<reference evidence="8" key="1">
    <citation type="journal article" date="2022" name="bioRxiv">
        <title>Genomics of Preaxostyla Flagellates Illuminates Evolutionary Transitions and the Path Towards Mitochondrial Loss.</title>
        <authorList>
            <person name="Novak L.V.F."/>
            <person name="Treitli S.C."/>
            <person name="Pyrih J."/>
            <person name="Halakuc P."/>
            <person name="Pipaliya S.V."/>
            <person name="Vacek V."/>
            <person name="Brzon O."/>
            <person name="Soukal P."/>
            <person name="Eme L."/>
            <person name="Dacks J.B."/>
            <person name="Karnkowska A."/>
            <person name="Elias M."/>
            <person name="Hampl V."/>
        </authorList>
    </citation>
    <scope>NUCLEOTIDE SEQUENCE</scope>
    <source>
        <strain evidence="8">RCP-MX</strain>
    </source>
</reference>
<dbReference type="Pfam" id="PF01412">
    <property type="entry name" value="ArfGap"/>
    <property type="match status" value="1"/>
</dbReference>
<keyword evidence="3 5" id="KW-0863">Zinc-finger</keyword>
<evidence type="ECO:0000256" key="6">
    <source>
        <dbReference type="SAM" id="MobiDB-lite"/>
    </source>
</evidence>
<keyword evidence="1" id="KW-0343">GTPase activation</keyword>
<evidence type="ECO:0000259" key="7">
    <source>
        <dbReference type="PROSITE" id="PS50115"/>
    </source>
</evidence>
<dbReference type="InterPro" id="IPR001164">
    <property type="entry name" value="ArfGAP_dom"/>
</dbReference>
<dbReference type="CDD" id="cd08831">
    <property type="entry name" value="ArfGap_ArfGap2_3_like"/>
    <property type="match status" value="1"/>
</dbReference>
<accession>A0ABQ8U608</accession>
<dbReference type="InterPro" id="IPR037278">
    <property type="entry name" value="ARFGAP/RecO"/>
</dbReference>
<feature type="domain" description="Arf-GAP" evidence="7">
    <location>
        <begin position="1"/>
        <end position="134"/>
    </location>
</feature>
<gene>
    <name evidence="8" type="ORF">PAPYR_10432</name>
</gene>
<dbReference type="SUPFAM" id="SSF57863">
    <property type="entry name" value="ArfGap/RecO-like zinc finger"/>
    <property type="match status" value="1"/>
</dbReference>
<dbReference type="PRINTS" id="PR00405">
    <property type="entry name" value="REVINTRACTNG"/>
</dbReference>
<evidence type="ECO:0000256" key="3">
    <source>
        <dbReference type="ARBA" id="ARBA00022771"/>
    </source>
</evidence>
<sequence length="435" mass="45692">MRALRHRPQDDRGESGVWASESNKSRSNLICFDCKKKSTYWATVTYGVFICFECSGKHRHLSVNSSFVRSCDLDEWTPVQLKAMELGGNKRARIFFQEHGYTEDGVCDHRAKYSSRAAVLYRKHLETLLEDARKQDPTYAEAFDPNASPAQSDEPEDFFAKYEKKLSPAASPDSRAPSSPPPISRVVSPPSASPSASSSPAPPHSAPASAPPAAAAFVPEFLFAPSEPSAPPSASASAISASLLTTAAPPAPRPRDRMIPKSASAVSSASRTPAAVPSATPSPAAAEAAEAARRAHIESVVAALHDNPLPTGVTSAKYAGLGSDGSSSEVAGAGGWGAGAAAGGGALRSSGEIAKVGAEKATEVAQFMLEKGKEGWQGVKFLGQKIFQLGTQIYQDYRPGVGPAAPPQRELPPSLYGPGRNPTDGDNNHLDLSLT</sequence>
<feature type="compositionally biased region" description="Low complexity" evidence="6">
    <location>
        <begin position="184"/>
        <end position="199"/>
    </location>
</feature>
<feature type="compositionally biased region" description="Low complexity" evidence="6">
    <location>
        <begin position="167"/>
        <end position="177"/>
    </location>
</feature>
<organism evidence="8 9">
    <name type="scientific">Paratrimastix pyriformis</name>
    <dbReference type="NCBI Taxonomy" id="342808"/>
    <lineage>
        <taxon>Eukaryota</taxon>
        <taxon>Metamonada</taxon>
        <taxon>Preaxostyla</taxon>
        <taxon>Paratrimastigidae</taxon>
        <taxon>Paratrimastix</taxon>
    </lineage>
</organism>
<protein>
    <submittedName>
        <fullName evidence="8">Adp-ribosylation factor gtpase-activating protein agd8</fullName>
    </submittedName>
</protein>
<evidence type="ECO:0000256" key="5">
    <source>
        <dbReference type="PROSITE-ProRule" id="PRU00288"/>
    </source>
</evidence>
<evidence type="ECO:0000256" key="1">
    <source>
        <dbReference type="ARBA" id="ARBA00022468"/>
    </source>
</evidence>
<dbReference type="SMART" id="SM00105">
    <property type="entry name" value="ArfGap"/>
    <property type="match status" value="1"/>
</dbReference>
<dbReference type="EMBL" id="JAPMOS010000134">
    <property type="protein sequence ID" value="KAJ4454784.1"/>
    <property type="molecule type" value="Genomic_DNA"/>
</dbReference>
<feature type="compositionally biased region" description="Low complexity" evidence="6">
    <location>
        <begin position="262"/>
        <end position="289"/>
    </location>
</feature>
<dbReference type="Gene3D" id="1.10.220.150">
    <property type="entry name" value="Arf GTPase activating protein"/>
    <property type="match status" value="1"/>
</dbReference>
<keyword evidence="2" id="KW-0479">Metal-binding</keyword>
<keyword evidence="4" id="KW-0862">Zinc</keyword>
<proteinExistence type="predicted"/>
<evidence type="ECO:0000256" key="4">
    <source>
        <dbReference type="ARBA" id="ARBA00022833"/>
    </source>
</evidence>
<dbReference type="PROSITE" id="PS50115">
    <property type="entry name" value="ARFGAP"/>
    <property type="match status" value="1"/>
</dbReference>
<evidence type="ECO:0000313" key="8">
    <source>
        <dbReference type="EMBL" id="KAJ4454784.1"/>
    </source>
</evidence>
<dbReference type="PANTHER" id="PTHR45686">
    <property type="entry name" value="ADP-RIBOSYLATION FACTOR GTPASE ACTIVATING PROTEIN 3, ISOFORM H-RELATED"/>
    <property type="match status" value="1"/>
</dbReference>
<evidence type="ECO:0000256" key="2">
    <source>
        <dbReference type="ARBA" id="ARBA00022723"/>
    </source>
</evidence>